<feature type="domain" description="Acyl-CoA thioesterase-like N-terminal HotDog" evidence="3">
    <location>
        <begin position="49"/>
        <end position="134"/>
    </location>
</feature>
<evidence type="ECO:0000259" key="4">
    <source>
        <dbReference type="Pfam" id="PF20789"/>
    </source>
</evidence>
<accession>A0AAV9X2V9</accession>
<dbReference type="EMBL" id="JAVHJO010000011">
    <property type="protein sequence ID" value="KAK6533388.1"/>
    <property type="molecule type" value="Genomic_DNA"/>
</dbReference>
<dbReference type="InterPro" id="IPR049450">
    <property type="entry name" value="ACOT8-like_C"/>
</dbReference>
<sequence length="356" mass="39790">MAPPATFVDSMALQEVMISPPDANNDAAVNVNKRRVFKSTGPAFVPIYVIYGGHFLGQSVYAAYKTVGKKFYCHSMTGYFLVGGKPKLPLIYTVDTIREGKNYCTRYVQVRQPSPAQQDRPLDAEVIFIAVVSFKTPEPRGLESQVPPPPELKGWISNPKKCEIAPAVDVPSWIEHIKRKGMKEQYTAVDLRKVDVDEENKSKPLHEHRKVQIYRPIGTFPPDEESALSICAHVYASDRNGMFAVTGPHKVSDNILHTGSLSHTIIFHANPSKLLFKDTNEADTDPSAWTVVEQFGESASDGRGMIRSRLWSPDGTLLASVMQDALIRVRIDSDENWSGKIDRRQMTFAEQLKSML</sequence>
<dbReference type="CDD" id="cd03445">
    <property type="entry name" value="Thioesterase_II_repeat2"/>
    <property type="match status" value="1"/>
</dbReference>
<dbReference type="PANTHER" id="PTHR11066:SF64">
    <property type="entry name" value="ACYL-COA THIOESTERASE (AFU_ORTHOLOGUE AFUA_1G12060)"/>
    <property type="match status" value="1"/>
</dbReference>
<name>A0AAV9X2V9_9PEZI</name>
<evidence type="ECO:0000313" key="6">
    <source>
        <dbReference type="Proteomes" id="UP001365542"/>
    </source>
</evidence>
<feature type="domain" description="Acyl-CoA thioesterase-like C-terminal" evidence="4">
    <location>
        <begin position="208"/>
        <end position="327"/>
    </location>
</feature>
<protein>
    <submittedName>
        <fullName evidence="5">Uncharacterized protein</fullName>
    </submittedName>
</protein>
<dbReference type="GO" id="GO:0005782">
    <property type="term" value="C:peroxisomal matrix"/>
    <property type="evidence" value="ECO:0007669"/>
    <property type="project" value="UniProtKB-SubCell"/>
</dbReference>
<dbReference type="InterPro" id="IPR042171">
    <property type="entry name" value="Acyl-CoA_hotdog"/>
</dbReference>
<dbReference type="Proteomes" id="UP001365542">
    <property type="component" value="Unassembled WGS sequence"/>
</dbReference>
<dbReference type="InterPro" id="IPR003703">
    <property type="entry name" value="Acyl_CoA_thio"/>
</dbReference>
<evidence type="ECO:0000256" key="2">
    <source>
        <dbReference type="ARBA" id="ARBA00022801"/>
    </source>
</evidence>
<evidence type="ECO:0000313" key="5">
    <source>
        <dbReference type="EMBL" id="KAK6533388.1"/>
    </source>
</evidence>
<gene>
    <name evidence="5" type="ORF">TWF694_002337</name>
</gene>
<dbReference type="GO" id="GO:0006637">
    <property type="term" value="P:acyl-CoA metabolic process"/>
    <property type="evidence" value="ECO:0007669"/>
    <property type="project" value="InterPro"/>
</dbReference>
<dbReference type="Pfam" id="PF20789">
    <property type="entry name" value="4HBT_3C"/>
    <property type="match status" value="1"/>
</dbReference>
<dbReference type="SUPFAM" id="SSF54637">
    <property type="entry name" value="Thioesterase/thiol ester dehydrase-isomerase"/>
    <property type="match status" value="2"/>
</dbReference>
<dbReference type="InterPro" id="IPR029069">
    <property type="entry name" value="HotDog_dom_sf"/>
</dbReference>
<evidence type="ECO:0000256" key="1">
    <source>
        <dbReference type="ARBA" id="ARBA00006538"/>
    </source>
</evidence>
<reference evidence="5 6" key="1">
    <citation type="submission" date="2019-10" db="EMBL/GenBank/DDBJ databases">
        <authorList>
            <person name="Palmer J.M."/>
        </authorList>
    </citation>
    <scope>NUCLEOTIDE SEQUENCE [LARGE SCALE GENOMIC DNA]</scope>
    <source>
        <strain evidence="5 6">TWF694</strain>
    </source>
</reference>
<dbReference type="PANTHER" id="PTHR11066">
    <property type="entry name" value="ACYL-COA THIOESTERASE"/>
    <property type="match status" value="1"/>
</dbReference>
<dbReference type="InterPro" id="IPR049449">
    <property type="entry name" value="TesB_ACOT8-like_N"/>
</dbReference>
<keyword evidence="6" id="KW-1185">Reference proteome</keyword>
<organism evidence="5 6">
    <name type="scientific">Orbilia ellipsospora</name>
    <dbReference type="NCBI Taxonomy" id="2528407"/>
    <lineage>
        <taxon>Eukaryota</taxon>
        <taxon>Fungi</taxon>
        <taxon>Dikarya</taxon>
        <taxon>Ascomycota</taxon>
        <taxon>Pezizomycotina</taxon>
        <taxon>Orbiliomycetes</taxon>
        <taxon>Orbiliales</taxon>
        <taxon>Orbiliaceae</taxon>
        <taxon>Orbilia</taxon>
    </lineage>
</organism>
<dbReference type="CDD" id="cd03444">
    <property type="entry name" value="Thioesterase_II_repeat1"/>
    <property type="match status" value="1"/>
</dbReference>
<dbReference type="GO" id="GO:0047617">
    <property type="term" value="F:fatty acyl-CoA hydrolase activity"/>
    <property type="evidence" value="ECO:0007669"/>
    <property type="project" value="InterPro"/>
</dbReference>
<keyword evidence="2" id="KW-0378">Hydrolase</keyword>
<dbReference type="Gene3D" id="2.40.160.210">
    <property type="entry name" value="Acyl-CoA thioesterase, double hotdog domain"/>
    <property type="match status" value="1"/>
</dbReference>
<comment type="similarity">
    <text evidence="1">Belongs to the C/M/P thioester hydrolase family.</text>
</comment>
<proteinExistence type="inferred from homology"/>
<dbReference type="GO" id="GO:0009062">
    <property type="term" value="P:fatty acid catabolic process"/>
    <property type="evidence" value="ECO:0007669"/>
    <property type="project" value="TreeGrafter"/>
</dbReference>
<dbReference type="Pfam" id="PF13622">
    <property type="entry name" value="4HBT_3"/>
    <property type="match status" value="1"/>
</dbReference>
<evidence type="ECO:0000259" key="3">
    <source>
        <dbReference type="Pfam" id="PF13622"/>
    </source>
</evidence>
<comment type="caution">
    <text evidence="5">The sequence shown here is derived from an EMBL/GenBank/DDBJ whole genome shotgun (WGS) entry which is preliminary data.</text>
</comment>
<dbReference type="AlphaFoldDB" id="A0AAV9X2V9"/>